<evidence type="ECO:0000256" key="11">
    <source>
        <dbReference type="ARBA" id="ARBA00023136"/>
    </source>
</evidence>
<dbReference type="SMART" id="SM00387">
    <property type="entry name" value="HATPase_c"/>
    <property type="match status" value="1"/>
</dbReference>
<evidence type="ECO:0000256" key="13">
    <source>
        <dbReference type="SAM" id="Phobius"/>
    </source>
</evidence>
<dbReference type="Gene3D" id="1.10.287.130">
    <property type="match status" value="1"/>
</dbReference>
<dbReference type="EMBL" id="LT985188">
    <property type="protein sequence ID" value="SPD88786.1"/>
    <property type="molecule type" value="Genomic_DNA"/>
</dbReference>
<keyword evidence="4" id="KW-1003">Cell membrane</keyword>
<dbReference type="PANTHER" id="PTHR45453">
    <property type="entry name" value="PHOSPHATE REGULON SENSOR PROTEIN PHOR"/>
    <property type="match status" value="1"/>
</dbReference>
<gene>
    <name evidence="15" type="ORF">MPLG2_3756</name>
</gene>
<evidence type="ECO:0000256" key="7">
    <source>
        <dbReference type="ARBA" id="ARBA00022741"/>
    </source>
</evidence>
<evidence type="ECO:0000256" key="10">
    <source>
        <dbReference type="ARBA" id="ARBA00023012"/>
    </source>
</evidence>
<evidence type="ECO:0000256" key="5">
    <source>
        <dbReference type="ARBA" id="ARBA00022553"/>
    </source>
</evidence>
<dbReference type="CDD" id="cd00082">
    <property type="entry name" value="HisKA"/>
    <property type="match status" value="1"/>
</dbReference>
<keyword evidence="13" id="KW-0812">Transmembrane</keyword>
<dbReference type="GO" id="GO:0004721">
    <property type="term" value="F:phosphoprotein phosphatase activity"/>
    <property type="evidence" value="ECO:0007669"/>
    <property type="project" value="TreeGrafter"/>
</dbReference>
<keyword evidence="13" id="KW-1133">Transmembrane helix</keyword>
<dbReference type="SUPFAM" id="SSF55874">
    <property type="entry name" value="ATPase domain of HSP90 chaperone/DNA topoisomerase II/histidine kinase"/>
    <property type="match status" value="1"/>
</dbReference>
<evidence type="ECO:0000259" key="14">
    <source>
        <dbReference type="PROSITE" id="PS50109"/>
    </source>
</evidence>
<dbReference type="AlphaFoldDB" id="A0A2N9JLY1"/>
<dbReference type="KEGG" id="mgg:MPLG2_3756"/>
<evidence type="ECO:0000313" key="16">
    <source>
        <dbReference type="Proteomes" id="UP000238164"/>
    </source>
</evidence>
<reference evidence="15 16" key="1">
    <citation type="submission" date="2018-02" db="EMBL/GenBank/DDBJ databases">
        <authorList>
            <person name="Cohen D.B."/>
            <person name="Kent A.D."/>
        </authorList>
    </citation>
    <scope>NUCLEOTIDE SEQUENCE [LARGE SCALE GENOMIC DNA]</scope>
    <source>
        <strain evidence="15">1</strain>
    </source>
</reference>
<keyword evidence="5" id="KW-0597">Phosphoprotein</keyword>
<keyword evidence="11 13" id="KW-0472">Membrane</keyword>
<comment type="subcellular location">
    <subcellularLocation>
        <location evidence="2">Cell membrane</location>
    </subcellularLocation>
</comment>
<dbReference type="FunFam" id="3.30.565.10:FF:000023">
    <property type="entry name" value="PAS domain-containing sensor histidine kinase"/>
    <property type="match status" value="1"/>
</dbReference>
<keyword evidence="9" id="KW-0067">ATP-binding</keyword>
<dbReference type="InterPro" id="IPR003661">
    <property type="entry name" value="HisK_dim/P_dom"/>
</dbReference>
<dbReference type="PRINTS" id="PR00344">
    <property type="entry name" value="BCTRLSENSOR"/>
</dbReference>
<accession>A0A2N9JLY1</accession>
<dbReference type="Proteomes" id="UP000238164">
    <property type="component" value="Chromosome 1"/>
</dbReference>
<comment type="catalytic activity">
    <reaction evidence="1">
        <text>ATP + protein L-histidine = ADP + protein N-phospho-L-histidine.</text>
        <dbReference type="EC" id="2.7.13.3"/>
    </reaction>
</comment>
<organism evidence="15 16">
    <name type="scientific">Micropruina glycogenica</name>
    <dbReference type="NCBI Taxonomy" id="75385"/>
    <lineage>
        <taxon>Bacteria</taxon>
        <taxon>Bacillati</taxon>
        <taxon>Actinomycetota</taxon>
        <taxon>Actinomycetes</taxon>
        <taxon>Propionibacteriales</taxon>
        <taxon>Nocardioidaceae</taxon>
        <taxon>Micropruina</taxon>
    </lineage>
</organism>
<evidence type="ECO:0000256" key="4">
    <source>
        <dbReference type="ARBA" id="ARBA00022475"/>
    </source>
</evidence>
<dbReference type="SUPFAM" id="SSF47384">
    <property type="entry name" value="Homodimeric domain of signal transducing histidine kinase"/>
    <property type="match status" value="1"/>
</dbReference>
<dbReference type="InterPro" id="IPR036097">
    <property type="entry name" value="HisK_dim/P_sf"/>
</dbReference>
<evidence type="ECO:0000256" key="12">
    <source>
        <dbReference type="ARBA" id="ARBA00039401"/>
    </source>
</evidence>
<evidence type="ECO:0000256" key="2">
    <source>
        <dbReference type="ARBA" id="ARBA00004236"/>
    </source>
</evidence>
<feature type="transmembrane region" description="Helical" evidence="13">
    <location>
        <begin position="6"/>
        <end position="28"/>
    </location>
</feature>
<dbReference type="SMART" id="SM00388">
    <property type="entry name" value="HisKA"/>
    <property type="match status" value="1"/>
</dbReference>
<name>A0A2N9JLY1_9ACTN</name>
<evidence type="ECO:0000256" key="8">
    <source>
        <dbReference type="ARBA" id="ARBA00022777"/>
    </source>
</evidence>
<keyword evidence="8" id="KW-0418">Kinase</keyword>
<dbReference type="Pfam" id="PF02518">
    <property type="entry name" value="HATPase_c"/>
    <property type="match status" value="1"/>
</dbReference>
<evidence type="ECO:0000256" key="6">
    <source>
        <dbReference type="ARBA" id="ARBA00022679"/>
    </source>
</evidence>
<dbReference type="Pfam" id="PF00512">
    <property type="entry name" value="HisKA"/>
    <property type="match status" value="1"/>
</dbReference>
<dbReference type="GO" id="GO:0005524">
    <property type="term" value="F:ATP binding"/>
    <property type="evidence" value="ECO:0007669"/>
    <property type="project" value="UniProtKB-KW"/>
</dbReference>
<keyword evidence="6 15" id="KW-0808">Transferase</keyword>
<protein>
    <recommendedName>
        <fullName evidence="12">Sensor-like histidine kinase SenX3</fullName>
        <ecNumber evidence="3">2.7.13.3</ecNumber>
    </recommendedName>
</protein>
<dbReference type="InterPro" id="IPR050351">
    <property type="entry name" value="BphY/WalK/GraS-like"/>
</dbReference>
<feature type="domain" description="Histidine kinase" evidence="14">
    <location>
        <begin position="158"/>
        <end position="378"/>
    </location>
</feature>
<keyword evidence="10" id="KW-0902">Two-component regulatory system</keyword>
<keyword evidence="7" id="KW-0547">Nucleotide-binding</keyword>
<evidence type="ECO:0000256" key="9">
    <source>
        <dbReference type="ARBA" id="ARBA00022840"/>
    </source>
</evidence>
<dbReference type="InterPro" id="IPR005467">
    <property type="entry name" value="His_kinase_dom"/>
</dbReference>
<dbReference type="EC" id="2.7.13.3" evidence="3"/>
<dbReference type="PANTHER" id="PTHR45453:SF1">
    <property type="entry name" value="PHOSPHATE REGULON SENSOR PROTEIN PHOR"/>
    <property type="match status" value="1"/>
</dbReference>
<evidence type="ECO:0000256" key="3">
    <source>
        <dbReference type="ARBA" id="ARBA00012438"/>
    </source>
</evidence>
<sequence length="388" mass="41109">MIQHVSPLVTGVLGAVLGALIAVLVMTLSKARARAATSGDPEPVLPPELLITVEHLRNPAAVLGAHDQLLAESLSAASSGLLRGRRIAQPDVLELVREARRDNEPGVLNIEVATGLGLPNRPLAVRVAPLGEGLVLLVADDRSEALRVDETRRDFVANITHELKTPIGAISLLAEAIADSTDDADAVKHFAGRMSTETARLNELIAQIIALSRLQSTDPLLAAVPIEVDDVIDDVLDQARALADNRGIALTHQRSSEGVVRGDRNHIEAALRNLIQNAIAYSDAGARVAVTTRLVHDGTGDWVEIGVSDNGIGISEADQPRVFERFFRVDYGRSRASGGTGLGLSIVKHVASAHGGTVTLWSRLGQGSTFTLRLPARQPDHHAEGTAA</sequence>
<keyword evidence="16" id="KW-1185">Reference proteome</keyword>
<dbReference type="Gene3D" id="3.30.565.10">
    <property type="entry name" value="Histidine kinase-like ATPase, C-terminal domain"/>
    <property type="match status" value="1"/>
</dbReference>
<dbReference type="InterPro" id="IPR004358">
    <property type="entry name" value="Sig_transdc_His_kin-like_C"/>
</dbReference>
<dbReference type="InterPro" id="IPR003594">
    <property type="entry name" value="HATPase_dom"/>
</dbReference>
<evidence type="ECO:0000313" key="15">
    <source>
        <dbReference type="EMBL" id="SPD88786.1"/>
    </source>
</evidence>
<dbReference type="GO" id="GO:0000155">
    <property type="term" value="F:phosphorelay sensor kinase activity"/>
    <property type="evidence" value="ECO:0007669"/>
    <property type="project" value="InterPro"/>
</dbReference>
<dbReference type="GO" id="GO:0016036">
    <property type="term" value="P:cellular response to phosphate starvation"/>
    <property type="evidence" value="ECO:0007669"/>
    <property type="project" value="TreeGrafter"/>
</dbReference>
<dbReference type="GO" id="GO:0005886">
    <property type="term" value="C:plasma membrane"/>
    <property type="evidence" value="ECO:0007669"/>
    <property type="project" value="UniProtKB-SubCell"/>
</dbReference>
<dbReference type="PROSITE" id="PS50109">
    <property type="entry name" value="HIS_KIN"/>
    <property type="match status" value="1"/>
</dbReference>
<evidence type="ECO:0000256" key="1">
    <source>
        <dbReference type="ARBA" id="ARBA00000085"/>
    </source>
</evidence>
<dbReference type="InterPro" id="IPR036890">
    <property type="entry name" value="HATPase_C_sf"/>
</dbReference>
<proteinExistence type="predicted"/>
<dbReference type="CDD" id="cd00075">
    <property type="entry name" value="HATPase"/>
    <property type="match status" value="1"/>
</dbReference>